<accession>A0AA38CU30</accession>
<dbReference type="Gene3D" id="1.25.40.990">
    <property type="match status" value="1"/>
</dbReference>
<comment type="caution">
    <text evidence="2">The sequence shown here is derived from an EMBL/GenBank/DDBJ whole genome shotgun (WGS) entry which is preliminary data.</text>
</comment>
<protein>
    <submittedName>
        <fullName evidence="2">Uncharacterized protein</fullName>
    </submittedName>
</protein>
<evidence type="ECO:0000256" key="1">
    <source>
        <dbReference type="SAM" id="MobiDB-lite"/>
    </source>
</evidence>
<feature type="region of interest" description="Disordered" evidence="1">
    <location>
        <begin position="411"/>
        <end position="432"/>
    </location>
</feature>
<dbReference type="PANTHER" id="PTHR12436:SF4">
    <property type="entry name" value="LEUKOCYTE RECEPTOR CLUSTER MEMBER 8"/>
    <property type="match status" value="1"/>
</dbReference>
<feature type="non-terminal residue" evidence="2">
    <location>
        <position position="1105"/>
    </location>
</feature>
<reference evidence="2 3" key="1">
    <citation type="journal article" date="2021" name="Nat. Plants">
        <title>The Taxus genome provides insights into paclitaxel biosynthesis.</title>
        <authorList>
            <person name="Xiong X."/>
            <person name="Gou J."/>
            <person name="Liao Q."/>
            <person name="Li Y."/>
            <person name="Zhou Q."/>
            <person name="Bi G."/>
            <person name="Li C."/>
            <person name="Du R."/>
            <person name="Wang X."/>
            <person name="Sun T."/>
            <person name="Guo L."/>
            <person name="Liang H."/>
            <person name="Lu P."/>
            <person name="Wu Y."/>
            <person name="Zhang Z."/>
            <person name="Ro D.K."/>
            <person name="Shang Y."/>
            <person name="Huang S."/>
            <person name="Yan J."/>
        </authorList>
    </citation>
    <scope>NUCLEOTIDE SEQUENCE [LARGE SCALE GENOMIC DNA]</scope>
    <source>
        <strain evidence="2">Ta-2019</strain>
    </source>
</reference>
<feature type="region of interest" description="Disordered" evidence="1">
    <location>
        <begin position="1"/>
        <end position="83"/>
    </location>
</feature>
<name>A0AA38CU30_TAXCH</name>
<dbReference type="EMBL" id="JAHRHJ020000009">
    <property type="protein sequence ID" value="KAH9302764.1"/>
    <property type="molecule type" value="Genomic_DNA"/>
</dbReference>
<feature type="compositionally biased region" description="Polar residues" evidence="1">
    <location>
        <begin position="54"/>
        <end position="83"/>
    </location>
</feature>
<feature type="region of interest" description="Disordered" evidence="1">
    <location>
        <begin position="637"/>
        <end position="717"/>
    </location>
</feature>
<dbReference type="OMA" id="SCLMGKY"/>
<feature type="compositionally biased region" description="Low complexity" evidence="1">
    <location>
        <begin position="24"/>
        <end position="33"/>
    </location>
</feature>
<proteinExistence type="predicted"/>
<organism evidence="2 3">
    <name type="scientific">Taxus chinensis</name>
    <name type="common">Chinese yew</name>
    <name type="synonym">Taxus wallichiana var. chinensis</name>
    <dbReference type="NCBI Taxonomy" id="29808"/>
    <lineage>
        <taxon>Eukaryota</taxon>
        <taxon>Viridiplantae</taxon>
        <taxon>Streptophyta</taxon>
        <taxon>Embryophyta</taxon>
        <taxon>Tracheophyta</taxon>
        <taxon>Spermatophyta</taxon>
        <taxon>Pinopsida</taxon>
        <taxon>Pinidae</taxon>
        <taxon>Conifers II</taxon>
        <taxon>Cupressales</taxon>
        <taxon>Taxaceae</taxon>
        <taxon>Taxus</taxon>
    </lineage>
</organism>
<gene>
    <name evidence="2" type="ORF">KI387_014347</name>
</gene>
<keyword evidence="3" id="KW-1185">Reference proteome</keyword>
<sequence length="1105" mass="122243">MATASVAAFGATDDRQNVRGFEQGGQAVQSSQGQGSGDTPMPPAPPLRPPIPSGHSTMPWSSSHQMDNNSGVDSSSIPNSSYYHQQNSYQHDAISGAQDGQAAANSSSSPPASSSIPLENGYGGYTGYTSSYPSGYNQYQYGNTSYPGYNYGYQQQGNHSYSQHVGAYPNSGAPYQPSNSFHNASSYTEPAYYPSTTTYYDAGVYQNSEGYQSTGFSGHTSSWNDNSYGNYGGYSNYSGFVPSDQTQKEYQSWEDYYRHSASDVSCAPGTESTVGGSIATPPPLDCPIPGVTNSSASITQPPPPGTQPSWQSNISTYCEAPLSQNVSSVGVVDHGYGVKDSTTMSGYQSDQYNQPEALHFQHVPQGPYFQHPSQLQVPQYHQLQQNEQPLASQGQKVQNLTTYQSNHNLTSSVQSISSSQKRSGKLQIPTNPKIAPNLAFGLKDMAKKSTQGASPVQKPAYTSVNVKSLNHKASSSDVADAMLKPGMFPSSLFHYVERALARCKDEAQKTACQDIMKQMITKASADGSLFTRDWDTEPLFPLPSSNMVESMENMQSSLAVGSLQKPESSSHGKRFKSRWEPVVEEKLEKKHGVAVNHEFIKGDAFNDGQNKVIQASLAKWNTMNGVWNKTKQLQLQEQLDSSKMPARPSKKARKEVDQAAGGCGDSLSDNEEEAGQGGHCFGSRELADTLEEEKRRQSRSRRFDKGNGSDVKTKQPGTIVSGAVNAARTASALLLARSYGDGGGRAVEDIDWDSLTVKGTCQEIEKRYLRLTSAPDPNTVRPEEVLQEALAMVQNSTKNYLYKCDQLKSIRQDLTVQRIRNEFTARVYETHARLALEAGDMSEFNQGIVVISDRVEQRSRDFQRKERSLDQGRVMISREGEKFRPRQSRDLCSHIHCHKSQLNFCGRKRQSGRYTKDANSTVTWSSRWTSLKYQARKWLARVLQAQSFKCNVRLWAQENTYGSDCRRTSECTMQLAIAETTRCLYKIARPAMMGAWLSSGRLAQWGLNNSTFHITSLGAPHGVDQSGLLNGLVHITIARPSHNMTRCTLLMLIIEDSPHASLWLNSLRIHYNHCPLIPLIELKMYRIKFFENCIYIIRQKKLRGL</sequence>
<evidence type="ECO:0000313" key="3">
    <source>
        <dbReference type="Proteomes" id="UP000824469"/>
    </source>
</evidence>
<feature type="compositionally biased region" description="Basic and acidic residues" evidence="1">
    <location>
        <begin position="701"/>
        <end position="713"/>
    </location>
</feature>
<feature type="compositionally biased region" description="Low complexity" evidence="1">
    <location>
        <begin position="411"/>
        <end position="421"/>
    </location>
</feature>
<feature type="compositionally biased region" description="Pro residues" evidence="1">
    <location>
        <begin position="40"/>
        <end position="52"/>
    </location>
</feature>
<evidence type="ECO:0000313" key="2">
    <source>
        <dbReference type="EMBL" id="KAH9302764.1"/>
    </source>
</evidence>
<dbReference type="InterPro" id="IPR045107">
    <property type="entry name" value="SAC3/GANP/THP3"/>
</dbReference>
<dbReference type="GO" id="GO:0005634">
    <property type="term" value="C:nucleus"/>
    <property type="evidence" value="ECO:0007669"/>
    <property type="project" value="TreeGrafter"/>
</dbReference>
<dbReference type="Proteomes" id="UP000824469">
    <property type="component" value="Unassembled WGS sequence"/>
</dbReference>
<feature type="region of interest" description="Disordered" evidence="1">
    <location>
        <begin position="96"/>
        <end position="118"/>
    </location>
</feature>
<dbReference type="AlphaFoldDB" id="A0AA38CU30"/>
<dbReference type="PANTHER" id="PTHR12436">
    <property type="entry name" value="80 KDA MCM3-ASSOCIATED PROTEIN"/>
    <property type="match status" value="1"/>
</dbReference>
<feature type="compositionally biased region" description="Low complexity" evidence="1">
    <location>
        <begin position="102"/>
        <end position="115"/>
    </location>
</feature>